<gene>
    <name evidence="2" type="ORF">Pa4123_60040</name>
</gene>
<dbReference type="Gene3D" id="2.40.50.230">
    <property type="entry name" value="Gp5 N-terminal domain"/>
    <property type="match status" value="1"/>
</dbReference>
<dbReference type="SUPFAM" id="SSF69255">
    <property type="entry name" value="gp5 N-terminal domain-like"/>
    <property type="match status" value="1"/>
</dbReference>
<organism evidence="2 3">
    <name type="scientific">Phytohabitans aurantiacus</name>
    <dbReference type="NCBI Taxonomy" id="3016789"/>
    <lineage>
        <taxon>Bacteria</taxon>
        <taxon>Bacillati</taxon>
        <taxon>Actinomycetota</taxon>
        <taxon>Actinomycetes</taxon>
        <taxon>Micromonosporales</taxon>
        <taxon>Micromonosporaceae</taxon>
    </lineage>
</organism>
<dbReference type="Pfam" id="PF05954">
    <property type="entry name" value="Phage_GPD"/>
    <property type="match status" value="1"/>
</dbReference>
<accession>A0ABQ5R2D6</accession>
<dbReference type="Gene3D" id="3.55.50.10">
    <property type="entry name" value="Baseplate protein-like domains"/>
    <property type="match status" value="1"/>
</dbReference>
<evidence type="ECO:0000259" key="1">
    <source>
        <dbReference type="Pfam" id="PF04717"/>
    </source>
</evidence>
<dbReference type="InterPro" id="IPR047702">
    <property type="entry name" value="VgrG-rel"/>
</dbReference>
<dbReference type="Pfam" id="PF04717">
    <property type="entry name" value="Phage_base_V"/>
    <property type="match status" value="1"/>
</dbReference>
<comment type="caution">
    <text evidence="2">The sequence shown here is derived from an EMBL/GenBank/DDBJ whole genome shotgun (WGS) entry which is preliminary data.</text>
</comment>
<protein>
    <submittedName>
        <fullName evidence="2">Type IV secretion protein Rhs</fullName>
    </submittedName>
</protein>
<reference evidence="2" key="1">
    <citation type="submission" date="2022-12" db="EMBL/GenBank/DDBJ databases">
        <title>New Phytohabitans aurantiacus sp. RD004123 nov., an actinomycete isolated from soil.</title>
        <authorList>
            <person name="Triningsih D.W."/>
            <person name="Harunari E."/>
            <person name="Igarashi Y."/>
        </authorList>
    </citation>
    <scope>NUCLEOTIDE SEQUENCE</scope>
    <source>
        <strain evidence="2">RD004123</strain>
    </source>
</reference>
<keyword evidence="3" id="KW-1185">Reference proteome</keyword>
<dbReference type="Proteomes" id="UP001144280">
    <property type="component" value="Unassembled WGS sequence"/>
</dbReference>
<sequence>MAEQKRLDGVVLTVDGRPLPPDMYANLTLARVEESVQLPDFFELRFDDPHFELFDRAMFAVGTRIEVAYRAEGDPVVVTAGEVTAMAVEQGGAGRHELVLTGLDLTHRLARVPKSRSFQRVTDADIASRIAGEYSLTPDVDGTGEVHDYVLQASESDYSFLRRRAGRIGFDFWITEQTFHFKKKPAGAGTPPPLKWGQNLRRFSVRFASGERCDEVQVRGWDPLGKRAVTGRATEGDPGTDAPAALEMAASARQGFGMVRRSAGQFPVADQAQADALARSFLLRTSGGEVVLRGEAVGDPLMGAGGEVRIEQVGARLTGKYRVTSVEHVYGAGRPYVTRFVCGGKESSGLADLIGAAGGGGLSNGGVERRSWGSLVIGIVTNNADPEKLGRVKVTFPTLSEEDESTWARVVTPGGGPKRGMQWIPEVDDEVLVGFELDDKTRPVVFGGLWNRQDPPPEPDPCANGVVQSRALVSRGDSRLTMTDDPTPSVHLSLGGDTCHVHLEKTESKVTGEQKLVISATQIEIKATQKLALSAAQIEVTASGPLTASGKPIKLN</sequence>
<evidence type="ECO:0000313" key="3">
    <source>
        <dbReference type="Proteomes" id="UP001144280"/>
    </source>
</evidence>
<dbReference type="RefSeq" id="WP_281901246.1">
    <property type="nucleotide sequence ID" value="NZ_BSDI01000035.1"/>
</dbReference>
<evidence type="ECO:0000313" key="2">
    <source>
        <dbReference type="EMBL" id="GLI00728.1"/>
    </source>
</evidence>
<name>A0ABQ5R2D6_9ACTN</name>
<dbReference type="InterPro" id="IPR006531">
    <property type="entry name" value="Gp5/Vgr_OB"/>
</dbReference>
<proteinExistence type="predicted"/>
<dbReference type="SUPFAM" id="SSF69279">
    <property type="entry name" value="Phage tail proteins"/>
    <property type="match status" value="1"/>
</dbReference>
<feature type="domain" description="Gp5/Type VI secretion system Vgr protein OB-fold" evidence="1">
    <location>
        <begin position="377"/>
        <end position="450"/>
    </location>
</feature>
<dbReference type="InterPro" id="IPR037026">
    <property type="entry name" value="Vgr_OB-fold_dom_sf"/>
</dbReference>
<dbReference type="NCBIfam" id="NF033848">
    <property type="entry name" value="VgrG_rel"/>
    <property type="match status" value="1"/>
</dbReference>
<dbReference type="EMBL" id="BSDI01000035">
    <property type="protein sequence ID" value="GLI00728.1"/>
    <property type="molecule type" value="Genomic_DNA"/>
</dbReference>